<dbReference type="PRINTS" id="PR00449">
    <property type="entry name" value="RASTRNSFRMNG"/>
</dbReference>
<evidence type="ECO:0000313" key="5">
    <source>
        <dbReference type="Proteomes" id="UP000325315"/>
    </source>
</evidence>
<evidence type="ECO:0000313" key="4">
    <source>
        <dbReference type="EMBL" id="KAA3481626.1"/>
    </source>
</evidence>
<dbReference type="NCBIfam" id="TIGR00231">
    <property type="entry name" value="small_GTP"/>
    <property type="match status" value="1"/>
</dbReference>
<dbReference type="Gene3D" id="3.40.50.300">
    <property type="entry name" value="P-loop containing nucleotide triphosphate hydrolases"/>
    <property type="match status" value="1"/>
</dbReference>
<keyword evidence="5" id="KW-1185">Reference proteome</keyword>
<dbReference type="GO" id="GO:0003924">
    <property type="term" value="F:GTPase activity"/>
    <property type="evidence" value="ECO:0007669"/>
    <property type="project" value="InterPro"/>
</dbReference>
<comment type="caution">
    <text evidence="4">The sequence shown here is derived from an EMBL/GenBank/DDBJ whole genome shotgun (WGS) entry which is preliminary data.</text>
</comment>
<dbReference type="FunFam" id="3.40.50.300:FF:001447">
    <property type="entry name" value="Ras-related protein Rab-1B"/>
    <property type="match status" value="1"/>
</dbReference>
<dbReference type="SMART" id="SM00174">
    <property type="entry name" value="RHO"/>
    <property type="match status" value="1"/>
</dbReference>
<feature type="compositionally biased region" description="Low complexity" evidence="2">
    <location>
        <begin position="1"/>
        <end position="15"/>
    </location>
</feature>
<keyword evidence="3" id="KW-1133">Transmembrane helix</keyword>
<dbReference type="Proteomes" id="UP000325315">
    <property type="component" value="Unassembled WGS sequence"/>
</dbReference>
<keyword evidence="1" id="KW-0547">Nucleotide-binding</keyword>
<keyword evidence="3" id="KW-0472">Membrane</keyword>
<dbReference type="EMBL" id="SMMG02000003">
    <property type="protein sequence ID" value="KAA3481626.1"/>
    <property type="molecule type" value="Genomic_DNA"/>
</dbReference>
<evidence type="ECO:0000256" key="3">
    <source>
        <dbReference type="SAM" id="Phobius"/>
    </source>
</evidence>
<dbReference type="GO" id="GO:0005525">
    <property type="term" value="F:GTP binding"/>
    <property type="evidence" value="ECO:0007669"/>
    <property type="project" value="InterPro"/>
</dbReference>
<feature type="region of interest" description="Disordered" evidence="2">
    <location>
        <begin position="1"/>
        <end position="34"/>
    </location>
</feature>
<dbReference type="OrthoDB" id="63533at2759"/>
<sequence>MGCSSSLPDRSSGRSTGLNNADNPEGPDAKNLRVKPKGSEVFLPHGAEVQHLDDPGDSGVGKSCIVLRFVRGQFDPTSKVTVGASFLSQTIALQDSTTVKFEIWDTAGQERYAALAPLYYRGAGVAVIVYDITSPESFTKAQYWVKVVCELAIVIFLFLFWITMLSSNNTFQNNSTA</sequence>
<dbReference type="Pfam" id="PF00071">
    <property type="entry name" value="Ras"/>
    <property type="match status" value="1"/>
</dbReference>
<gene>
    <name evidence="4" type="primary">ypt5</name>
    <name evidence="4" type="ORF">EPI10_021982</name>
</gene>
<dbReference type="AlphaFoldDB" id="A0A5B6WKD0"/>
<dbReference type="InterPro" id="IPR001806">
    <property type="entry name" value="Small_GTPase"/>
</dbReference>
<dbReference type="PANTHER" id="PTHR47978">
    <property type="match status" value="1"/>
</dbReference>
<evidence type="ECO:0000256" key="1">
    <source>
        <dbReference type="ARBA" id="ARBA00022741"/>
    </source>
</evidence>
<organism evidence="4 5">
    <name type="scientific">Gossypium australe</name>
    <dbReference type="NCBI Taxonomy" id="47621"/>
    <lineage>
        <taxon>Eukaryota</taxon>
        <taxon>Viridiplantae</taxon>
        <taxon>Streptophyta</taxon>
        <taxon>Embryophyta</taxon>
        <taxon>Tracheophyta</taxon>
        <taxon>Spermatophyta</taxon>
        <taxon>Magnoliopsida</taxon>
        <taxon>eudicotyledons</taxon>
        <taxon>Gunneridae</taxon>
        <taxon>Pentapetalae</taxon>
        <taxon>rosids</taxon>
        <taxon>malvids</taxon>
        <taxon>Malvales</taxon>
        <taxon>Malvaceae</taxon>
        <taxon>Malvoideae</taxon>
        <taxon>Gossypium</taxon>
    </lineage>
</organism>
<proteinExistence type="predicted"/>
<protein>
    <submittedName>
        <fullName evidence="4">Ras-related protein RABF1</fullName>
    </submittedName>
</protein>
<keyword evidence="3" id="KW-0812">Transmembrane</keyword>
<dbReference type="InterPro" id="IPR005225">
    <property type="entry name" value="Small_GTP-bd"/>
</dbReference>
<dbReference type="SMART" id="SM00175">
    <property type="entry name" value="RAB"/>
    <property type="match status" value="1"/>
</dbReference>
<feature type="transmembrane region" description="Helical" evidence="3">
    <location>
        <begin position="143"/>
        <end position="164"/>
    </location>
</feature>
<name>A0A5B6WKD0_9ROSI</name>
<evidence type="ECO:0000256" key="2">
    <source>
        <dbReference type="SAM" id="MobiDB-lite"/>
    </source>
</evidence>
<dbReference type="PROSITE" id="PS51419">
    <property type="entry name" value="RAB"/>
    <property type="match status" value="1"/>
</dbReference>
<dbReference type="SUPFAM" id="SSF52540">
    <property type="entry name" value="P-loop containing nucleoside triphosphate hydrolases"/>
    <property type="match status" value="1"/>
</dbReference>
<dbReference type="InterPro" id="IPR027417">
    <property type="entry name" value="P-loop_NTPase"/>
</dbReference>
<accession>A0A5B6WKD0</accession>
<reference evidence="5" key="1">
    <citation type="journal article" date="2019" name="Plant Biotechnol. J.">
        <title>Genome sequencing of the Australian wild diploid species Gossypium australe highlights disease resistance and delayed gland morphogenesis.</title>
        <authorList>
            <person name="Cai Y."/>
            <person name="Cai X."/>
            <person name="Wang Q."/>
            <person name="Wang P."/>
            <person name="Zhang Y."/>
            <person name="Cai C."/>
            <person name="Xu Y."/>
            <person name="Wang K."/>
            <person name="Zhou Z."/>
            <person name="Wang C."/>
            <person name="Geng S."/>
            <person name="Li B."/>
            <person name="Dong Q."/>
            <person name="Hou Y."/>
            <person name="Wang H."/>
            <person name="Ai P."/>
            <person name="Liu Z."/>
            <person name="Yi F."/>
            <person name="Sun M."/>
            <person name="An G."/>
            <person name="Cheng J."/>
            <person name="Zhang Y."/>
            <person name="Shi Q."/>
            <person name="Xie Y."/>
            <person name="Shi X."/>
            <person name="Chang Y."/>
            <person name="Huang F."/>
            <person name="Chen Y."/>
            <person name="Hong S."/>
            <person name="Mi L."/>
            <person name="Sun Q."/>
            <person name="Zhang L."/>
            <person name="Zhou B."/>
            <person name="Peng R."/>
            <person name="Zhang X."/>
            <person name="Liu F."/>
        </authorList>
    </citation>
    <scope>NUCLEOTIDE SEQUENCE [LARGE SCALE GENOMIC DNA]</scope>
    <source>
        <strain evidence="5">cv. PA1801</strain>
    </source>
</reference>
<dbReference type="SMART" id="SM00173">
    <property type="entry name" value="RAS"/>
    <property type="match status" value="1"/>
</dbReference>